<keyword evidence="4" id="KW-1185">Reference proteome</keyword>
<dbReference type="InterPro" id="IPR036388">
    <property type="entry name" value="WH-like_DNA-bd_sf"/>
</dbReference>
<dbReference type="GO" id="GO:0005634">
    <property type="term" value="C:nucleus"/>
    <property type="evidence" value="ECO:0007669"/>
    <property type="project" value="UniProtKB-SubCell"/>
</dbReference>
<reference evidence="3" key="1">
    <citation type="submission" date="2019-08" db="EMBL/GenBank/DDBJ databases">
        <title>The genome of the North American firefly Photinus pyralis.</title>
        <authorList>
            <consortium name="Photinus pyralis genome working group"/>
            <person name="Fallon T.R."/>
            <person name="Sander Lower S.E."/>
            <person name="Weng J.-K."/>
        </authorList>
    </citation>
    <scope>NUCLEOTIDE SEQUENCE</scope>
    <source>
        <strain evidence="3">TRF0915ILg1</strain>
        <tissue evidence="3">Whole body</tissue>
    </source>
</reference>
<gene>
    <name evidence="3" type="ORF">ILUMI_18744</name>
</gene>
<dbReference type="AlphaFoldDB" id="A0A8K0G641"/>
<evidence type="ECO:0000313" key="4">
    <source>
        <dbReference type="Proteomes" id="UP000801492"/>
    </source>
</evidence>
<evidence type="ECO:0000313" key="3">
    <source>
        <dbReference type="EMBL" id="KAF2887429.1"/>
    </source>
</evidence>
<dbReference type="EMBL" id="VTPC01083543">
    <property type="protein sequence ID" value="KAF2887429.1"/>
    <property type="molecule type" value="Genomic_DNA"/>
</dbReference>
<evidence type="ECO:0000256" key="2">
    <source>
        <dbReference type="SAM" id="MobiDB-lite"/>
    </source>
</evidence>
<dbReference type="Pfam" id="PF13384">
    <property type="entry name" value="HTH_23"/>
    <property type="match status" value="1"/>
</dbReference>
<organism evidence="3 4">
    <name type="scientific">Ignelater luminosus</name>
    <name type="common">Cucubano</name>
    <name type="synonym">Pyrophorus luminosus</name>
    <dbReference type="NCBI Taxonomy" id="2038154"/>
    <lineage>
        <taxon>Eukaryota</taxon>
        <taxon>Metazoa</taxon>
        <taxon>Ecdysozoa</taxon>
        <taxon>Arthropoda</taxon>
        <taxon>Hexapoda</taxon>
        <taxon>Insecta</taxon>
        <taxon>Pterygota</taxon>
        <taxon>Neoptera</taxon>
        <taxon>Endopterygota</taxon>
        <taxon>Coleoptera</taxon>
        <taxon>Polyphaga</taxon>
        <taxon>Elateriformia</taxon>
        <taxon>Elateroidea</taxon>
        <taxon>Elateridae</taxon>
        <taxon>Agrypninae</taxon>
        <taxon>Pyrophorini</taxon>
        <taxon>Ignelater</taxon>
    </lineage>
</organism>
<name>A0A8K0G641_IGNLU</name>
<accession>A0A8K0G641</accession>
<dbReference type="Gene3D" id="1.10.10.60">
    <property type="entry name" value="Homeodomain-like"/>
    <property type="match status" value="1"/>
</dbReference>
<protein>
    <submittedName>
        <fullName evidence="3">Uncharacterized protein</fullName>
    </submittedName>
</protein>
<evidence type="ECO:0000256" key="1">
    <source>
        <dbReference type="ARBA" id="ARBA00004123"/>
    </source>
</evidence>
<feature type="region of interest" description="Disordered" evidence="2">
    <location>
        <begin position="45"/>
        <end position="66"/>
    </location>
</feature>
<comment type="subcellular location">
    <subcellularLocation>
        <location evidence="1">Nucleus</location>
    </subcellularLocation>
</comment>
<dbReference type="Proteomes" id="UP000801492">
    <property type="component" value="Unassembled WGS sequence"/>
</dbReference>
<dbReference type="OrthoDB" id="204980at2759"/>
<sequence>MASKEEINRRKVISSYLTNPNKTYSAVAKELNMPRTTVSDIIKRYRETKTTERKSGTGKRERGNVTREKKIRSYYDRHPNASVGEIATKFQTVPSNICRIKKNIIF</sequence>
<dbReference type="InterPro" id="IPR009057">
    <property type="entry name" value="Homeodomain-like_sf"/>
</dbReference>
<proteinExistence type="predicted"/>
<dbReference type="Gene3D" id="1.10.10.10">
    <property type="entry name" value="Winged helix-like DNA-binding domain superfamily/Winged helix DNA-binding domain"/>
    <property type="match status" value="1"/>
</dbReference>
<comment type="caution">
    <text evidence="3">The sequence shown here is derived from an EMBL/GenBank/DDBJ whole genome shotgun (WGS) entry which is preliminary data.</text>
</comment>
<dbReference type="SUPFAM" id="SSF46689">
    <property type="entry name" value="Homeodomain-like"/>
    <property type="match status" value="1"/>
</dbReference>